<organism evidence="1 2">
    <name type="scientific">Cylindrospermum stagnale PCC 7417</name>
    <dbReference type="NCBI Taxonomy" id="56107"/>
    <lineage>
        <taxon>Bacteria</taxon>
        <taxon>Bacillati</taxon>
        <taxon>Cyanobacteriota</taxon>
        <taxon>Cyanophyceae</taxon>
        <taxon>Nostocales</taxon>
        <taxon>Nostocaceae</taxon>
        <taxon>Cylindrospermum</taxon>
    </lineage>
</organism>
<dbReference type="KEGG" id="csg:Cylst_2579"/>
<gene>
    <name evidence="1" type="ORF">Cylst_2579</name>
</gene>
<name>K9WWM5_9NOST</name>
<sequence length="66" mass="7452">MYTSEPKIMETKSRLFIKDSLTEKVLELSIEEQEFICGGQGTNPNWSAFAAVYSPVSPPNNNPIRF</sequence>
<evidence type="ECO:0000313" key="2">
    <source>
        <dbReference type="Proteomes" id="UP000010475"/>
    </source>
</evidence>
<evidence type="ECO:0000313" key="1">
    <source>
        <dbReference type="EMBL" id="AFZ24785.1"/>
    </source>
</evidence>
<dbReference type="EMBL" id="CP003642">
    <property type="protein sequence ID" value="AFZ24785.1"/>
    <property type="molecule type" value="Genomic_DNA"/>
</dbReference>
<dbReference type="Proteomes" id="UP000010475">
    <property type="component" value="Chromosome"/>
</dbReference>
<keyword evidence="2" id="KW-1185">Reference proteome</keyword>
<accession>K9WWM5</accession>
<dbReference type="HOGENOM" id="CLU_2823949_0_0_3"/>
<reference evidence="1 2" key="1">
    <citation type="submission" date="2012-06" db="EMBL/GenBank/DDBJ databases">
        <title>Finished chromosome of genome of Cylindrospermum stagnale PCC 7417.</title>
        <authorList>
            <consortium name="US DOE Joint Genome Institute"/>
            <person name="Gugger M."/>
            <person name="Coursin T."/>
            <person name="Rippka R."/>
            <person name="Tandeau De Marsac N."/>
            <person name="Huntemann M."/>
            <person name="Wei C.-L."/>
            <person name="Han J."/>
            <person name="Detter J.C."/>
            <person name="Han C."/>
            <person name="Tapia R."/>
            <person name="Chen A."/>
            <person name="Kyrpides N."/>
            <person name="Mavromatis K."/>
            <person name="Markowitz V."/>
            <person name="Szeto E."/>
            <person name="Ivanova N."/>
            <person name="Pagani I."/>
            <person name="Pati A."/>
            <person name="Goodwin L."/>
            <person name="Nordberg H.P."/>
            <person name="Cantor M.N."/>
            <person name="Hua S.X."/>
            <person name="Woyke T."/>
            <person name="Kerfeld C.A."/>
        </authorList>
    </citation>
    <scope>NUCLEOTIDE SEQUENCE [LARGE SCALE GENOMIC DNA]</scope>
    <source>
        <strain evidence="1 2">PCC 7417</strain>
    </source>
</reference>
<dbReference type="AlphaFoldDB" id="K9WWM5"/>
<protein>
    <submittedName>
        <fullName evidence="1">Uncharacterized protein</fullName>
    </submittedName>
</protein>
<proteinExistence type="predicted"/>